<reference evidence="1 2" key="1">
    <citation type="journal article" date="2015" name="Genome Announc.">
        <title>Complete Genome Sequence of the Type Strain Corynebacterium mustelae DSM 45274, Isolated from Various Tissues of a Male Ferret with Lethal Sepsis.</title>
        <authorList>
            <person name="Ruckert C."/>
            <person name="Eimer J."/>
            <person name="Winkler A."/>
            <person name="Tauch A."/>
        </authorList>
    </citation>
    <scope>NUCLEOTIDE SEQUENCE [LARGE SCALE GENOMIC DNA]</scope>
    <source>
        <strain evidence="1 2">DSM 45274</strain>
    </source>
</reference>
<keyword evidence="2" id="KW-1185">Reference proteome</keyword>
<dbReference type="STRING" id="571915.CMUST_10025"/>
<reference evidence="2" key="2">
    <citation type="submission" date="2015-05" db="EMBL/GenBank/DDBJ databases">
        <title>Complete genome sequence of Corynebacterium mustelae DSM 45274, isolated from various tissues of a male ferret with lethal sepsis.</title>
        <authorList>
            <person name="Ruckert C."/>
            <person name="Albersmeier A."/>
            <person name="Winkler A."/>
            <person name="Tauch A."/>
        </authorList>
    </citation>
    <scope>NUCLEOTIDE SEQUENCE [LARGE SCALE GENOMIC DNA]</scope>
    <source>
        <strain evidence="2">DSM 45274</strain>
    </source>
</reference>
<gene>
    <name evidence="1" type="ORF">CMUST_10025</name>
</gene>
<evidence type="ECO:0000313" key="2">
    <source>
        <dbReference type="Proteomes" id="UP000035199"/>
    </source>
</evidence>
<dbReference type="KEGG" id="cmv:CMUST_10025"/>
<dbReference type="Proteomes" id="UP000035199">
    <property type="component" value="Chromosome"/>
</dbReference>
<dbReference type="PATRIC" id="fig|571915.4.peg.2128"/>
<protein>
    <submittedName>
        <fullName evidence="1">Uncharacterized protein</fullName>
    </submittedName>
</protein>
<dbReference type="EMBL" id="CP011542">
    <property type="protein sequence ID" value="AKK06321.1"/>
    <property type="molecule type" value="Genomic_DNA"/>
</dbReference>
<proteinExistence type="predicted"/>
<name>A0A0G3GYT5_9CORY</name>
<dbReference type="AlphaFoldDB" id="A0A0G3GYT5"/>
<evidence type="ECO:0000313" key="1">
    <source>
        <dbReference type="EMBL" id="AKK06321.1"/>
    </source>
</evidence>
<accession>A0A0G3GYT5</accession>
<sequence length="71" mass="7979">MTVTHRARFLGMGSCTLVFRTPSNLTDSAVDAITEDMLYFYGLTDFPQRDVLRSSVIDKGLIVLFNTVDVF</sequence>
<organism evidence="1 2">
    <name type="scientific">Corynebacterium mustelae</name>
    <dbReference type="NCBI Taxonomy" id="571915"/>
    <lineage>
        <taxon>Bacteria</taxon>
        <taxon>Bacillati</taxon>
        <taxon>Actinomycetota</taxon>
        <taxon>Actinomycetes</taxon>
        <taxon>Mycobacteriales</taxon>
        <taxon>Corynebacteriaceae</taxon>
        <taxon>Corynebacterium</taxon>
    </lineage>
</organism>